<keyword evidence="3" id="KW-1185">Reference proteome</keyword>
<dbReference type="Proteomes" id="UP000699042">
    <property type="component" value="Unassembled WGS sequence"/>
</dbReference>
<evidence type="ECO:0000313" key="2">
    <source>
        <dbReference type="EMBL" id="KAG7043587.1"/>
    </source>
</evidence>
<reference evidence="2" key="1">
    <citation type="submission" date="2021-05" db="EMBL/GenBank/DDBJ databases">
        <title>Comparative genomics of three Colletotrichum scovillei strains and genetic complementation revealed genes involved fungal growth and virulence on chili pepper.</title>
        <authorList>
            <person name="Hsieh D.-K."/>
            <person name="Chuang S.-C."/>
            <person name="Chen C.-Y."/>
            <person name="Chao Y.-T."/>
            <person name="Lu M.-Y.J."/>
            <person name="Lee M.-H."/>
            <person name="Shih M.-C."/>
        </authorList>
    </citation>
    <scope>NUCLEOTIDE SEQUENCE</scope>
    <source>
        <strain evidence="2">Coll-153</strain>
    </source>
</reference>
<feature type="compositionally biased region" description="Polar residues" evidence="1">
    <location>
        <begin position="34"/>
        <end position="51"/>
    </location>
</feature>
<dbReference type="AlphaFoldDB" id="A0A9P7UD05"/>
<comment type="caution">
    <text evidence="2">The sequence shown here is derived from an EMBL/GenBank/DDBJ whole genome shotgun (WGS) entry which is preliminary data.</text>
</comment>
<evidence type="ECO:0000256" key="1">
    <source>
        <dbReference type="SAM" id="MobiDB-lite"/>
    </source>
</evidence>
<gene>
    <name evidence="2" type="ORF">JMJ77_003291</name>
</gene>
<protein>
    <submittedName>
        <fullName evidence="2">Uncharacterized protein</fullName>
    </submittedName>
</protein>
<feature type="region of interest" description="Disordered" evidence="1">
    <location>
        <begin position="25"/>
        <end position="103"/>
    </location>
</feature>
<sequence>MAVVSYSSLRSNEVGRAKRLAAAPIGKPEHRVTRSSNIDPINWSRTVGRSSGQHEHTNRIGHHLPSPPERTTRLDGPVQGAETGDNTKQGSCSRSPTQPSSSRGFEYAVLHDGRESFQLIVHSAPSQLRLPRLRMFQQAAEALATKRVFPTAYRGGIDHVSDRTPIPHRTGLLKCLPDAERGSFGGPCSSNVDLTTRTLLLQSGARAVRLASSYPSCP</sequence>
<organism evidence="2 3">
    <name type="scientific">Colletotrichum scovillei</name>
    <dbReference type="NCBI Taxonomy" id="1209932"/>
    <lineage>
        <taxon>Eukaryota</taxon>
        <taxon>Fungi</taxon>
        <taxon>Dikarya</taxon>
        <taxon>Ascomycota</taxon>
        <taxon>Pezizomycotina</taxon>
        <taxon>Sordariomycetes</taxon>
        <taxon>Hypocreomycetidae</taxon>
        <taxon>Glomerellales</taxon>
        <taxon>Glomerellaceae</taxon>
        <taxon>Colletotrichum</taxon>
        <taxon>Colletotrichum acutatum species complex</taxon>
    </lineage>
</organism>
<proteinExistence type="predicted"/>
<accession>A0A9P7UD05</accession>
<evidence type="ECO:0000313" key="3">
    <source>
        <dbReference type="Proteomes" id="UP000699042"/>
    </source>
</evidence>
<feature type="compositionally biased region" description="Low complexity" evidence="1">
    <location>
        <begin position="91"/>
        <end position="103"/>
    </location>
</feature>
<dbReference type="EMBL" id="JAESDN010000012">
    <property type="protein sequence ID" value="KAG7043587.1"/>
    <property type="molecule type" value="Genomic_DNA"/>
</dbReference>
<name>A0A9P7UD05_9PEZI</name>